<protein>
    <submittedName>
        <fullName evidence="2">Uncharacterized protein</fullName>
    </submittedName>
</protein>
<evidence type="ECO:0000256" key="1">
    <source>
        <dbReference type="SAM" id="MobiDB-lite"/>
    </source>
</evidence>
<dbReference type="AlphaFoldDB" id="A0A4V3WAV3"/>
<reference evidence="2 3" key="1">
    <citation type="submission" date="2019-04" db="EMBL/GenBank/DDBJ databases">
        <title>Azoarcus rhizosphaerae sp. nov. isolated from rhizosphere of Ficus religiosa.</title>
        <authorList>
            <person name="Lin S.-Y."/>
            <person name="Hameed A."/>
            <person name="Hsu Y.-H."/>
            <person name="Young C.-C."/>
        </authorList>
    </citation>
    <scope>NUCLEOTIDE SEQUENCE [LARGE SCALE GENOMIC DNA]</scope>
    <source>
        <strain evidence="2 3">CC-YHH848</strain>
    </source>
</reference>
<evidence type="ECO:0000313" key="2">
    <source>
        <dbReference type="EMBL" id="THF60665.1"/>
    </source>
</evidence>
<dbReference type="Proteomes" id="UP000307956">
    <property type="component" value="Unassembled WGS sequence"/>
</dbReference>
<dbReference type="RefSeq" id="WP_136385394.1">
    <property type="nucleotide sequence ID" value="NZ_SSOD01000009.1"/>
</dbReference>
<feature type="compositionally biased region" description="Basic and acidic residues" evidence="1">
    <location>
        <begin position="96"/>
        <end position="118"/>
    </location>
</feature>
<feature type="compositionally biased region" description="Polar residues" evidence="1">
    <location>
        <begin position="135"/>
        <end position="146"/>
    </location>
</feature>
<feature type="region of interest" description="Disordered" evidence="1">
    <location>
        <begin position="96"/>
        <end position="146"/>
    </location>
</feature>
<organism evidence="2 3">
    <name type="scientific">Pseudothauera rhizosphaerae</name>
    <dbReference type="NCBI Taxonomy" id="2565932"/>
    <lineage>
        <taxon>Bacteria</taxon>
        <taxon>Pseudomonadati</taxon>
        <taxon>Pseudomonadota</taxon>
        <taxon>Betaproteobacteria</taxon>
        <taxon>Rhodocyclales</taxon>
        <taxon>Zoogloeaceae</taxon>
        <taxon>Pseudothauera</taxon>
    </lineage>
</organism>
<accession>A0A4V3WAV3</accession>
<comment type="caution">
    <text evidence="2">The sequence shown here is derived from an EMBL/GenBank/DDBJ whole genome shotgun (WGS) entry which is preliminary data.</text>
</comment>
<dbReference type="EMBL" id="SSOD01000009">
    <property type="protein sequence ID" value="THF60665.1"/>
    <property type="molecule type" value="Genomic_DNA"/>
</dbReference>
<keyword evidence="3" id="KW-1185">Reference proteome</keyword>
<gene>
    <name evidence="2" type="ORF">E6O51_12860</name>
</gene>
<evidence type="ECO:0000313" key="3">
    <source>
        <dbReference type="Proteomes" id="UP000307956"/>
    </source>
</evidence>
<proteinExistence type="predicted"/>
<name>A0A4V3WAV3_9RHOO</name>
<sequence>MESVAVIVLLAAAGLLFYVRTRAGGEEGSGEEAPPPLGEHGPSFHAVEVRAARDGGCEMVRALRGIRFLSTEAPPIPLPSCSRGRCACFYVHHEDRRSGQRRDPRAQAHYLADGDRRGSSGRRALDQALYGTPDAGTSSPTAHTGG</sequence>
<dbReference type="OrthoDB" id="8527522at2"/>